<protein>
    <submittedName>
        <fullName evidence="1">Uncharacterized protein</fullName>
    </submittedName>
</protein>
<accession>A0A1J4MU68</accession>
<sequence length="107" mass="12232">MKLFRTFKFITNYYSRLKTSPNNSCIRYLANSYNTKQKVSEVTTIMQNHFGGTYSELLNGCPQNLITQGYPEFDIIKSITQLKVGFVTGVENPQYPTILGYCIAEII</sequence>
<dbReference type="OrthoDB" id="10272666at2759"/>
<reference evidence="1 2" key="1">
    <citation type="submission" date="2016-10" db="EMBL/GenBank/DDBJ databases">
        <title>Reductive evolution of mitochondrial metabolism and differential evolution of invasion-related proteins in Cryptosporidium.</title>
        <authorList>
            <person name="Liu S."/>
            <person name="Roellig D.M."/>
            <person name="Guo Y."/>
            <person name="Li N."/>
            <person name="Frace M.A."/>
            <person name="Tang K."/>
            <person name="Zhang L."/>
            <person name="Feng Y."/>
            <person name="Xiao L."/>
        </authorList>
    </citation>
    <scope>NUCLEOTIDE SEQUENCE [LARGE SCALE GENOMIC DNA]</scope>
    <source>
        <strain evidence="1">30847</strain>
    </source>
</reference>
<dbReference type="Proteomes" id="UP000186804">
    <property type="component" value="Unassembled WGS sequence"/>
</dbReference>
<dbReference type="RefSeq" id="XP_067068410.1">
    <property type="nucleotide sequence ID" value="XM_067210335.1"/>
</dbReference>
<dbReference type="GeneID" id="92364270"/>
<dbReference type="AlphaFoldDB" id="A0A1J4MU68"/>
<comment type="caution">
    <text evidence="1">The sequence shown here is derived from an EMBL/GenBank/DDBJ whole genome shotgun (WGS) entry which is preliminary data.</text>
</comment>
<keyword evidence="2" id="KW-1185">Reference proteome</keyword>
<evidence type="ECO:0000313" key="1">
    <source>
        <dbReference type="EMBL" id="OII76564.1"/>
    </source>
</evidence>
<evidence type="ECO:0000313" key="2">
    <source>
        <dbReference type="Proteomes" id="UP000186804"/>
    </source>
</evidence>
<dbReference type="EMBL" id="LRBS01000057">
    <property type="protein sequence ID" value="OII76564.1"/>
    <property type="molecule type" value="Genomic_DNA"/>
</dbReference>
<dbReference type="VEuPathDB" id="CryptoDB:cand_000850"/>
<proteinExistence type="predicted"/>
<name>A0A1J4MU68_9CRYT</name>
<gene>
    <name evidence="1" type="ORF">cand_000850</name>
</gene>
<organism evidence="1 2">
    <name type="scientific">Cryptosporidium andersoni</name>
    <dbReference type="NCBI Taxonomy" id="117008"/>
    <lineage>
        <taxon>Eukaryota</taxon>
        <taxon>Sar</taxon>
        <taxon>Alveolata</taxon>
        <taxon>Apicomplexa</taxon>
        <taxon>Conoidasida</taxon>
        <taxon>Coccidia</taxon>
        <taxon>Eucoccidiorida</taxon>
        <taxon>Eimeriorina</taxon>
        <taxon>Cryptosporidiidae</taxon>
        <taxon>Cryptosporidium</taxon>
    </lineage>
</organism>